<evidence type="ECO:0000256" key="1">
    <source>
        <dbReference type="SAM" id="MobiDB-lite"/>
    </source>
</evidence>
<proteinExistence type="predicted"/>
<sequence length="78" mass="9140">MQRVSDPQMQPYTFYRKEEEEEEEEEEVKFVILQVNMQRVSEPQMQPYTPYPCSKGCRQEGGGRAALNVTPHHMCSDT</sequence>
<evidence type="ECO:0000313" key="3">
    <source>
        <dbReference type="Proteomes" id="UP000324222"/>
    </source>
</evidence>
<feature type="compositionally biased region" description="Polar residues" evidence="1">
    <location>
        <begin position="1"/>
        <end position="11"/>
    </location>
</feature>
<dbReference type="AlphaFoldDB" id="A0A5B7D6N6"/>
<feature type="region of interest" description="Disordered" evidence="1">
    <location>
        <begin position="1"/>
        <end position="23"/>
    </location>
</feature>
<dbReference type="EMBL" id="VSRR010000550">
    <property type="protein sequence ID" value="MPC16939.1"/>
    <property type="molecule type" value="Genomic_DNA"/>
</dbReference>
<evidence type="ECO:0000313" key="2">
    <source>
        <dbReference type="EMBL" id="MPC16939.1"/>
    </source>
</evidence>
<name>A0A5B7D6N6_PORTR</name>
<organism evidence="2 3">
    <name type="scientific">Portunus trituberculatus</name>
    <name type="common">Swimming crab</name>
    <name type="synonym">Neptunus trituberculatus</name>
    <dbReference type="NCBI Taxonomy" id="210409"/>
    <lineage>
        <taxon>Eukaryota</taxon>
        <taxon>Metazoa</taxon>
        <taxon>Ecdysozoa</taxon>
        <taxon>Arthropoda</taxon>
        <taxon>Crustacea</taxon>
        <taxon>Multicrustacea</taxon>
        <taxon>Malacostraca</taxon>
        <taxon>Eumalacostraca</taxon>
        <taxon>Eucarida</taxon>
        <taxon>Decapoda</taxon>
        <taxon>Pleocyemata</taxon>
        <taxon>Brachyura</taxon>
        <taxon>Eubrachyura</taxon>
        <taxon>Portunoidea</taxon>
        <taxon>Portunidae</taxon>
        <taxon>Portuninae</taxon>
        <taxon>Portunus</taxon>
    </lineage>
</organism>
<dbReference type="Proteomes" id="UP000324222">
    <property type="component" value="Unassembled WGS sequence"/>
</dbReference>
<accession>A0A5B7D6N6</accession>
<gene>
    <name evidence="2" type="ORF">E2C01_009780</name>
</gene>
<protein>
    <submittedName>
        <fullName evidence="2">Uncharacterized protein</fullName>
    </submittedName>
</protein>
<comment type="caution">
    <text evidence="2">The sequence shown here is derived from an EMBL/GenBank/DDBJ whole genome shotgun (WGS) entry which is preliminary data.</text>
</comment>
<keyword evidence="3" id="KW-1185">Reference proteome</keyword>
<reference evidence="2 3" key="1">
    <citation type="submission" date="2019-05" db="EMBL/GenBank/DDBJ databases">
        <title>Another draft genome of Portunus trituberculatus and its Hox gene families provides insights of decapod evolution.</title>
        <authorList>
            <person name="Jeong J.-H."/>
            <person name="Song I."/>
            <person name="Kim S."/>
            <person name="Choi T."/>
            <person name="Kim D."/>
            <person name="Ryu S."/>
            <person name="Kim W."/>
        </authorList>
    </citation>
    <scope>NUCLEOTIDE SEQUENCE [LARGE SCALE GENOMIC DNA]</scope>
    <source>
        <tissue evidence="2">Muscle</tissue>
    </source>
</reference>